<accession>A0AAN4ZLX0</accession>
<dbReference type="AlphaFoldDB" id="A0AAN4ZLX0"/>
<evidence type="ECO:0000256" key="1">
    <source>
        <dbReference type="SAM" id="MobiDB-lite"/>
    </source>
</evidence>
<sequence>LALIAGQFPQGILLHYIPNLSVYRYQKARRIARSGKFYPMTVDHQIYERYDTIAVNGLISLITSPLVLMGLPWGEKTVTTSSGEVLTIPNTVRMMSQAEIVRQFPLFMAAQGEGDHTLSPSSIIRLLNSLPATASHSMTCVDSFLAKANCAFEDLLRIVDRLHEMAILNKDAKIDWRNNILEDQLYLKTDFKLHLKHESLIAKHCLTFALSDPDHPAFRKTEDHQHTEQCPRCTHLSKSFTELLEVIADASAASTSDLMKKELAEMHFRVKSHQEIIKRQRNHEIRAAFTSLEREGIIDKMENRQCLVTADFATKFLSAYYWQEQSLFFGQTGHSWHFSHSLCKLEDQFIQHTFIHLLKTERQDSVTVSHVLDHVAGELKSVGVEKIHLRSDNAGCYHSAATLGSIPEIMETTGLKIGSWSFSESQNGKAAPDRMTATAKGVL</sequence>
<name>A0AAN4ZLX0_9BILA</name>
<feature type="non-terminal residue" evidence="2">
    <location>
        <position position="1"/>
    </location>
</feature>
<feature type="non-terminal residue" evidence="2">
    <location>
        <position position="443"/>
    </location>
</feature>
<gene>
    <name evidence="2" type="ORF">PMAYCL1PPCAC_13897</name>
</gene>
<dbReference type="Proteomes" id="UP001328107">
    <property type="component" value="Unassembled WGS sequence"/>
</dbReference>
<feature type="region of interest" description="Disordered" evidence="1">
    <location>
        <begin position="424"/>
        <end position="443"/>
    </location>
</feature>
<comment type="caution">
    <text evidence="2">The sequence shown here is derived from an EMBL/GenBank/DDBJ whole genome shotgun (WGS) entry which is preliminary data.</text>
</comment>
<protein>
    <submittedName>
        <fullName evidence="2">Uncharacterized protein</fullName>
    </submittedName>
</protein>
<evidence type="ECO:0000313" key="3">
    <source>
        <dbReference type="Proteomes" id="UP001328107"/>
    </source>
</evidence>
<dbReference type="EMBL" id="BTRK01000003">
    <property type="protein sequence ID" value="GMR43702.1"/>
    <property type="molecule type" value="Genomic_DNA"/>
</dbReference>
<proteinExistence type="predicted"/>
<evidence type="ECO:0000313" key="2">
    <source>
        <dbReference type="EMBL" id="GMR43702.1"/>
    </source>
</evidence>
<dbReference type="PANTHER" id="PTHR33845">
    <property type="entry name" value="C2H2-TYPE DOMAIN-CONTAINING PROTEIN"/>
    <property type="match status" value="1"/>
</dbReference>
<dbReference type="PANTHER" id="PTHR33845:SF1">
    <property type="entry name" value="C2H2-TYPE DOMAIN-CONTAINING PROTEIN"/>
    <property type="match status" value="1"/>
</dbReference>
<reference evidence="3" key="1">
    <citation type="submission" date="2022-10" db="EMBL/GenBank/DDBJ databases">
        <title>Genome assembly of Pristionchus species.</title>
        <authorList>
            <person name="Yoshida K."/>
            <person name="Sommer R.J."/>
        </authorList>
    </citation>
    <scope>NUCLEOTIDE SEQUENCE [LARGE SCALE GENOMIC DNA]</scope>
    <source>
        <strain evidence="3">RS5460</strain>
    </source>
</reference>
<keyword evidence="3" id="KW-1185">Reference proteome</keyword>
<organism evidence="2 3">
    <name type="scientific">Pristionchus mayeri</name>
    <dbReference type="NCBI Taxonomy" id="1317129"/>
    <lineage>
        <taxon>Eukaryota</taxon>
        <taxon>Metazoa</taxon>
        <taxon>Ecdysozoa</taxon>
        <taxon>Nematoda</taxon>
        <taxon>Chromadorea</taxon>
        <taxon>Rhabditida</taxon>
        <taxon>Rhabditina</taxon>
        <taxon>Diplogasteromorpha</taxon>
        <taxon>Diplogasteroidea</taxon>
        <taxon>Neodiplogasteridae</taxon>
        <taxon>Pristionchus</taxon>
    </lineage>
</organism>